<dbReference type="EMBL" id="QCYY01003633">
    <property type="protein sequence ID" value="ROT62550.1"/>
    <property type="molecule type" value="Genomic_DNA"/>
</dbReference>
<evidence type="ECO:0000256" key="2">
    <source>
        <dbReference type="ARBA" id="ARBA00022723"/>
    </source>
</evidence>
<feature type="domain" description="Homeobox" evidence="14">
    <location>
        <begin position="209"/>
        <end position="269"/>
    </location>
</feature>
<evidence type="ECO:0000256" key="1">
    <source>
        <dbReference type="ARBA" id="ARBA00004123"/>
    </source>
</evidence>
<evidence type="ECO:0000256" key="10">
    <source>
        <dbReference type="PROSITE-ProRule" id="PRU00125"/>
    </source>
</evidence>
<dbReference type="InterPro" id="IPR001781">
    <property type="entry name" value="Znf_LIM"/>
</dbReference>
<organism evidence="15 16">
    <name type="scientific">Penaeus vannamei</name>
    <name type="common">Whiteleg shrimp</name>
    <name type="synonym">Litopenaeus vannamei</name>
    <dbReference type="NCBI Taxonomy" id="6689"/>
    <lineage>
        <taxon>Eukaryota</taxon>
        <taxon>Metazoa</taxon>
        <taxon>Ecdysozoa</taxon>
        <taxon>Arthropoda</taxon>
        <taxon>Crustacea</taxon>
        <taxon>Multicrustacea</taxon>
        <taxon>Malacostraca</taxon>
        <taxon>Eumalacostraca</taxon>
        <taxon>Eucarida</taxon>
        <taxon>Decapoda</taxon>
        <taxon>Dendrobranchiata</taxon>
        <taxon>Penaeoidea</taxon>
        <taxon>Penaeidae</taxon>
        <taxon>Penaeus</taxon>
    </lineage>
</organism>
<dbReference type="SUPFAM" id="SSF57716">
    <property type="entry name" value="Glucocorticoid receptor-like (DNA-binding domain)"/>
    <property type="match status" value="2"/>
</dbReference>
<dbReference type="SMART" id="SM00132">
    <property type="entry name" value="LIM"/>
    <property type="match status" value="2"/>
</dbReference>
<dbReference type="GO" id="GO:0030182">
    <property type="term" value="P:neuron differentiation"/>
    <property type="evidence" value="ECO:0007669"/>
    <property type="project" value="TreeGrafter"/>
</dbReference>
<feature type="DNA-binding region" description="Homeobox" evidence="9">
    <location>
        <begin position="211"/>
        <end position="270"/>
    </location>
</feature>
<feature type="compositionally biased region" description="Basic residues" evidence="12">
    <location>
        <begin position="300"/>
        <end position="311"/>
    </location>
</feature>
<protein>
    <submittedName>
        <fullName evidence="15">Putative LIM/homeobox protein Lhx3-like isoform X1</fullName>
    </submittedName>
</protein>
<dbReference type="FunFam" id="2.10.110.10:FF:000120">
    <property type="entry name" value="Insulin gene enhancer protein ISL-2"/>
    <property type="match status" value="1"/>
</dbReference>
<dbReference type="InterPro" id="IPR050453">
    <property type="entry name" value="LIM_Homeobox_TF"/>
</dbReference>
<dbReference type="GO" id="GO:0000981">
    <property type="term" value="F:DNA-binding transcription factor activity, RNA polymerase II-specific"/>
    <property type="evidence" value="ECO:0007669"/>
    <property type="project" value="TreeGrafter"/>
</dbReference>
<accession>A0A3R7LRL2</accession>
<dbReference type="PROSITE" id="PS50071">
    <property type="entry name" value="HOMEOBOX_2"/>
    <property type="match status" value="1"/>
</dbReference>
<dbReference type="Pfam" id="PF00046">
    <property type="entry name" value="Homeodomain"/>
    <property type="match status" value="1"/>
</dbReference>
<keyword evidence="4 10" id="KW-0862">Zinc</keyword>
<keyword evidence="3" id="KW-0677">Repeat</keyword>
<evidence type="ECO:0000313" key="15">
    <source>
        <dbReference type="EMBL" id="ROT62550.1"/>
    </source>
</evidence>
<proteinExistence type="predicted"/>
<dbReference type="SMART" id="SM00389">
    <property type="entry name" value="HOX"/>
    <property type="match status" value="1"/>
</dbReference>
<keyword evidence="16" id="KW-1185">Reference proteome</keyword>
<evidence type="ECO:0000256" key="6">
    <source>
        <dbReference type="ARBA" id="ARBA00023125"/>
    </source>
</evidence>
<dbReference type="InterPro" id="IPR001356">
    <property type="entry name" value="HD"/>
</dbReference>
<dbReference type="PROSITE" id="PS50023">
    <property type="entry name" value="LIM_DOMAIN_2"/>
    <property type="match status" value="2"/>
</dbReference>
<dbReference type="FunFam" id="2.10.110.10:FF:000032">
    <property type="entry name" value="LIM/homeobox protein Lhx3"/>
    <property type="match status" value="1"/>
</dbReference>
<dbReference type="CDD" id="cd00086">
    <property type="entry name" value="homeodomain"/>
    <property type="match status" value="1"/>
</dbReference>
<evidence type="ECO:0000256" key="9">
    <source>
        <dbReference type="PROSITE-ProRule" id="PRU00108"/>
    </source>
</evidence>
<dbReference type="Pfam" id="PF00412">
    <property type="entry name" value="LIM"/>
    <property type="match status" value="2"/>
</dbReference>
<dbReference type="OrthoDB" id="10068367at2759"/>
<dbReference type="SUPFAM" id="SSF46689">
    <property type="entry name" value="Homeodomain-like"/>
    <property type="match status" value="1"/>
</dbReference>
<feature type="domain" description="LIM zinc-binding" evidence="13">
    <location>
        <begin position="78"/>
        <end position="137"/>
    </location>
</feature>
<reference evidence="15 16" key="2">
    <citation type="submission" date="2019-01" db="EMBL/GenBank/DDBJ databases">
        <title>The decoding of complex shrimp genome reveals the adaptation for benthos swimmer, frequently molting mechanism and breeding impact on genome.</title>
        <authorList>
            <person name="Sun Y."/>
            <person name="Gao Y."/>
            <person name="Yu Y."/>
        </authorList>
    </citation>
    <scope>NUCLEOTIDE SEQUENCE [LARGE SCALE GENOMIC DNA]</scope>
    <source>
        <tissue evidence="15">Muscle</tissue>
    </source>
</reference>
<name>A0A3R7LRL2_PENVA</name>
<evidence type="ECO:0000256" key="12">
    <source>
        <dbReference type="SAM" id="MobiDB-lite"/>
    </source>
</evidence>
<keyword evidence="2 10" id="KW-0479">Metal-binding</keyword>
<dbReference type="PROSITE" id="PS00478">
    <property type="entry name" value="LIM_DOMAIN_1"/>
    <property type="match status" value="1"/>
</dbReference>
<dbReference type="AlphaFoldDB" id="A0A3R7LRL2"/>
<dbReference type="STRING" id="6689.A0A3R7LRL2"/>
<comment type="subcellular location">
    <subcellularLocation>
        <location evidence="1 9 11">Nucleus</location>
    </subcellularLocation>
</comment>
<dbReference type="PANTHER" id="PTHR24208">
    <property type="entry name" value="LIM/HOMEOBOX PROTEIN LHX"/>
    <property type="match status" value="1"/>
</dbReference>
<feature type="region of interest" description="Disordered" evidence="12">
    <location>
        <begin position="279"/>
        <end position="318"/>
    </location>
</feature>
<dbReference type="PANTHER" id="PTHR24208:SF128">
    <property type="entry name" value="LIM3, ISOFORM G"/>
    <property type="match status" value="1"/>
</dbReference>
<evidence type="ECO:0000256" key="8">
    <source>
        <dbReference type="ARBA" id="ARBA00023242"/>
    </source>
</evidence>
<keyword evidence="8 9" id="KW-0539">Nucleus</keyword>
<dbReference type="GO" id="GO:0000977">
    <property type="term" value="F:RNA polymerase II transcription regulatory region sequence-specific DNA binding"/>
    <property type="evidence" value="ECO:0007669"/>
    <property type="project" value="TreeGrafter"/>
</dbReference>
<gene>
    <name evidence="15" type="ORF">C7M84_019595</name>
</gene>
<keyword evidence="7 9" id="KW-0371">Homeobox</keyword>
<dbReference type="GO" id="GO:0008270">
    <property type="term" value="F:zinc ion binding"/>
    <property type="evidence" value="ECO:0007669"/>
    <property type="project" value="InterPro"/>
</dbReference>
<dbReference type="Gene3D" id="1.10.10.60">
    <property type="entry name" value="Homeodomain-like"/>
    <property type="match status" value="1"/>
</dbReference>
<evidence type="ECO:0000259" key="13">
    <source>
        <dbReference type="PROSITE" id="PS50023"/>
    </source>
</evidence>
<dbReference type="GO" id="GO:0005634">
    <property type="term" value="C:nucleus"/>
    <property type="evidence" value="ECO:0007669"/>
    <property type="project" value="UniProtKB-SubCell"/>
</dbReference>
<dbReference type="InterPro" id="IPR049594">
    <property type="entry name" value="Lhx3/4-like_LIM2"/>
</dbReference>
<evidence type="ECO:0000256" key="5">
    <source>
        <dbReference type="ARBA" id="ARBA00023038"/>
    </source>
</evidence>
<comment type="caution">
    <text evidence="15">The sequence shown here is derived from an EMBL/GenBank/DDBJ whole genome shotgun (WGS) entry which is preliminary data.</text>
</comment>
<dbReference type="InterPro" id="IPR009057">
    <property type="entry name" value="Homeodomain-like_sf"/>
</dbReference>
<evidence type="ECO:0000313" key="16">
    <source>
        <dbReference type="Proteomes" id="UP000283509"/>
    </source>
</evidence>
<keyword evidence="5 10" id="KW-0440">LIM domain</keyword>
<evidence type="ECO:0000256" key="3">
    <source>
        <dbReference type="ARBA" id="ARBA00022737"/>
    </source>
</evidence>
<evidence type="ECO:0000256" key="4">
    <source>
        <dbReference type="ARBA" id="ARBA00022833"/>
    </source>
</evidence>
<evidence type="ECO:0000256" key="7">
    <source>
        <dbReference type="ARBA" id="ARBA00023155"/>
    </source>
</evidence>
<sequence length="353" mass="38896">MILYGNAALTPSPSASSSPGSSASMSPPCTLAMPDLAFTHCKNELNELSVPSNLHPMLMSSLRPSRGGEATKTETTIPKCAGCSEAILDRFILKVLERTWHSRCLKCADCGAQLTDKCFARNQQVYCKEDFFRRYGTKCAGCEQGIPPTQVVRRAQDNVYHLHCFACVICQRQLNTGDEFYLMEDNKLVCKSDYEQAKQRGMSLKEDDLSGKRPRTTISARQLEKLKAAYSKCAKPPRHVREQLAADTGLDMRVVQVWFQNSSGTARWARVLAGLRAPGSSPCAGTAARPRQCRPSDRHWRSRRNARRRTRVSWGTSLSSSVMETQDLGGTNTVEAAPLLSLSGSRGNTALGI</sequence>
<dbReference type="CDD" id="cd09376">
    <property type="entry name" value="LIM2_Lhx3_Lhx4"/>
    <property type="match status" value="1"/>
</dbReference>
<evidence type="ECO:0000256" key="11">
    <source>
        <dbReference type="RuleBase" id="RU000682"/>
    </source>
</evidence>
<dbReference type="Gene3D" id="2.10.110.10">
    <property type="entry name" value="Cysteine Rich Protein"/>
    <property type="match status" value="2"/>
</dbReference>
<evidence type="ECO:0000259" key="14">
    <source>
        <dbReference type="PROSITE" id="PS50071"/>
    </source>
</evidence>
<dbReference type="Proteomes" id="UP000283509">
    <property type="component" value="Unassembled WGS sequence"/>
</dbReference>
<feature type="domain" description="LIM zinc-binding" evidence="13">
    <location>
        <begin position="138"/>
        <end position="200"/>
    </location>
</feature>
<keyword evidence="6 9" id="KW-0238">DNA-binding</keyword>
<reference evidence="15 16" key="1">
    <citation type="submission" date="2018-04" db="EMBL/GenBank/DDBJ databases">
        <authorList>
            <person name="Zhang X."/>
            <person name="Yuan J."/>
            <person name="Li F."/>
            <person name="Xiang J."/>
        </authorList>
    </citation>
    <scope>NUCLEOTIDE SEQUENCE [LARGE SCALE GENOMIC DNA]</scope>
    <source>
        <tissue evidence="15">Muscle</tissue>
    </source>
</reference>